<dbReference type="STRING" id="33097.A0A150GJ36"/>
<feature type="compositionally biased region" description="Low complexity" evidence="9">
    <location>
        <begin position="680"/>
        <end position="690"/>
    </location>
</feature>
<dbReference type="Proteomes" id="UP000075714">
    <property type="component" value="Unassembled WGS sequence"/>
</dbReference>
<feature type="compositionally biased region" description="Low complexity" evidence="9">
    <location>
        <begin position="580"/>
        <end position="591"/>
    </location>
</feature>
<dbReference type="EMBL" id="LSYV01000020">
    <property type="protein sequence ID" value="KXZ49784.1"/>
    <property type="molecule type" value="Genomic_DNA"/>
</dbReference>
<evidence type="ECO:0000313" key="11">
    <source>
        <dbReference type="Proteomes" id="UP000075714"/>
    </source>
</evidence>
<evidence type="ECO:0000256" key="7">
    <source>
        <dbReference type="ARBA" id="ARBA00023136"/>
    </source>
</evidence>
<evidence type="ECO:0000313" key="10">
    <source>
        <dbReference type="EMBL" id="KXZ49784.1"/>
    </source>
</evidence>
<evidence type="ECO:0000256" key="2">
    <source>
        <dbReference type="ARBA" id="ARBA00004606"/>
    </source>
</evidence>
<keyword evidence="7" id="KW-0472">Membrane</keyword>
<dbReference type="OrthoDB" id="548229at2759"/>
<feature type="region of interest" description="Disordered" evidence="9">
    <location>
        <begin position="436"/>
        <end position="464"/>
    </location>
</feature>
<dbReference type="PANTHER" id="PTHR31646:SF1">
    <property type="entry name" value="ALPHA-1,2-MANNOSYLTRANSFERASE MNN2"/>
    <property type="match status" value="1"/>
</dbReference>
<sequence>MGGCGDGSGDGGGDGGGGACCPCPCLPSARSGQAAAAAAAAGDGQARSGDVCCGCAGCGAEGILIPAGGPRLLTNLVVLLRVLRLHLNCSLPVEVAWAGPGEMGGAEAAPPAGRQPRRGNGTGGRSRGCCGGVCDGGCEDSSRGGCGGGGGADAPFIRSLRAAGLGPVYGLDLSSVPYPEHHRRPRALTHWGAKVFALLASCRFRRVLLLDADALPLSDPRVTMFSLLPPLPPTLPAPDFPADLSAGRPEAVTEPLQPPVPTHLTAPAGIAGGEQQGGGCFRAGGGEEGEVWRPGGGGVLLWPDAWRGWARPGAFRELGLDELGARLALRQLPAEGQGTRNGGEVELPDFVAVSNASAPGRRRGRSSGGAPLRWPRRDAESGAVLIDVAAHADVLEYLWWINSFGDRLYHSHLHGDKDTFALAFAAAGKAHCYSQVDTPPGEGPAARGAGAELPAPVTGGAPAPVAAERGWPVQVLTGPLPTSPGDLHDARLAAALAAALLAAPATPSTADPDIPATAGSGAPSAVTVPASPPLPSWEVLHAALLAACLTDDRLEQPYTPPPPPPPSGWSPPPVQAGPLASPSGHAAEAAPAWEGATVDAAGPGDGGAASWPPPPPPLAGMAVCVAAPVPAALSDQGAEVRCAAATTAAGQGGGHGEPAEWRRLAVEPPPPSLLPRPREGPAGAPGAEAGSAVSISVPMPAVAAASGGAATAVLYDDSVLAAVAAAYREHEWVLAAAGSGHWPELVQTERRRRL</sequence>
<dbReference type="PANTHER" id="PTHR31646">
    <property type="entry name" value="ALPHA-1,2-MANNOSYLTRANSFERASE MNN2"/>
    <property type="match status" value="1"/>
</dbReference>
<reference evidence="11" key="1">
    <citation type="journal article" date="2016" name="Nat. Commun.">
        <title>The Gonium pectorale genome demonstrates co-option of cell cycle regulation during the evolution of multicellularity.</title>
        <authorList>
            <person name="Hanschen E.R."/>
            <person name="Marriage T.N."/>
            <person name="Ferris P.J."/>
            <person name="Hamaji T."/>
            <person name="Toyoda A."/>
            <person name="Fujiyama A."/>
            <person name="Neme R."/>
            <person name="Noguchi H."/>
            <person name="Minakuchi Y."/>
            <person name="Suzuki M."/>
            <person name="Kawai-Toyooka H."/>
            <person name="Smith D.R."/>
            <person name="Sparks H."/>
            <person name="Anderson J."/>
            <person name="Bakaric R."/>
            <person name="Luria V."/>
            <person name="Karger A."/>
            <person name="Kirschner M.W."/>
            <person name="Durand P.M."/>
            <person name="Michod R.E."/>
            <person name="Nozaki H."/>
            <person name="Olson B.J."/>
        </authorList>
    </citation>
    <scope>NUCLEOTIDE SEQUENCE [LARGE SCALE GENOMIC DNA]</scope>
    <source>
        <strain evidence="11">NIES-2863</strain>
    </source>
</reference>
<accession>A0A150GJ36</accession>
<keyword evidence="11" id="KW-1185">Reference proteome</keyword>
<gene>
    <name evidence="10" type="ORF">GPECTOR_19g235</name>
</gene>
<feature type="compositionally biased region" description="Low complexity" evidence="9">
    <location>
        <begin position="439"/>
        <end position="464"/>
    </location>
</feature>
<evidence type="ECO:0000256" key="3">
    <source>
        <dbReference type="ARBA" id="ARBA00022692"/>
    </source>
</evidence>
<dbReference type="GO" id="GO:0000026">
    <property type="term" value="F:alpha-1,2-mannosyltransferase activity"/>
    <property type="evidence" value="ECO:0007669"/>
    <property type="project" value="TreeGrafter"/>
</dbReference>
<comment type="subcellular location">
    <subcellularLocation>
        <location evidence="8">Endomembrane system</location>
        <topology evidence="8">Single-pass membrane protein</topology>
    </subcellularLocation>
    <subcellularLocation>
        <location evidence="1">Golgi apparatus membrane</location>
    </subcellularLocation>
    <subcellularLocation>
        <location evidence="2">Membrane</location>
        <topology evidence="2">Single-pass type II membrane protein</topology>
    </subcellularLocation>
</comment>
<protein>
    <submittedName>
        <fullName evidence="10">Uncharacterized protein</fullName>
    </submittedName>
</protein>
<evidence type="ECO:0000256" key="8">
    <source>
        <dbReference type="ARBA" id="ARBA00037847"/>
    </source>
</evidence>
<evidence type="ECO:0000256" key="5">
    <source>
        <dbReference type="ARBA" id="ARBA00022989"/>
    </source>
</evidence>
<feature type="compositionally biased region" description="Low complexity" evidence="9">
    <location>
        <begin position="104"/>
        <end position="114"/>
    </location>
</feature>
<evidence type="ECO:0000256" key="6">
    <source>
        <dbReference type="ARBA" id="ARBA00023034"/>
    </source>
</evidence>
<keyword evidence="5" id="KW-1133">Transmembrane helix</keyword>
<dbReference type="GO" id="GO:0000139">
    <property type="term" value="C:Golgi membrane"/>
    <property type="evidence" value="ECO:0007669"/>
    <property type="project" value="UniProtKB-SubCell"/>
</dbReference>
<keyword evidence="6" id="KW-0333">Golgi apparatus</keyword>
<keyword evidence="4" id="KW-0735">Signal-anchor</keyword>
<evidence type="ECO:0000256" key="1">
    <source>
        <dbReference type="ARBA" id="ARBA00004394"/>
    </source>
</evidence>
<evidence type="ECO:0000256" key="9">
    <source>
        <dbReference type="SAM" id="MobiDB-lite"/>
    </source>
</evidence>
<name>A0A150GJ36_GONPE</name>
<feature type="region of interest" description="Disordered" evidence="9">
    <location>
        <begin position="665"/>
        <end position="690"/>
    </location>
</feature>
<feature type="region of interest" description="Disordered" evidence="9">
    <location>
        <begin position="104"/>
        <end position="126"/>
    </location>
</feature>
<dbReference type="GO" id="GO:0046354">
    <property type="term" value="P:mannan biosynthetic process"/>
    <property type="evidence" value="ECO:0007669"/>
    <property type="project" value="TreeGrafter"/>
</dbReference>
<comment type="caution">
    <text evidence="10">The sequence shown here is derived from an EMBL/GenBank/DDBJ whole genome shotgun (WGS) entry which is preliminary data.</text>
</comment>
<evidence type="ECO:0000256" key="4">
    <source>
        <dbReference type="ARBA" id="ARBA00022968"/>
    </source>
</evidence>
<organism evidence="10 11">
    <name type="scientific">Gonium pectorale</name>
    <name type="common">Green alga</name>
    <dbReference type="NCBI Taxonomy" id="33097"/>
    <lineage>
        <taxon>Eukaryota</taxon>
        <taxon>Viridiplantae</taxon>
        <taxon>Chlorophyta</taxon>
        <taxon>core chlorophytes</taxon>
        <taxon>Chlorophyceae</taxon>
        <taxon>CS clade</taxon>
        <taxon>Chlamydomonadales</taxon>
        <taxon>Volvocaceae</taxon>
        <taxon>Gonium</taxon>
    </lineage>
</organism>
<keyword evidence="3" id="KW-0812">Transmembrane</keyword>
<feature type="compositionally biased region" description="Pro residues" evidence="9">
    <location>
        <begin position="558"/>
        <end position="575"/>
    </location>
</feature>
<proteinExistence type="predicted"/>
<dbReference type="AlphaFoldDB" id="A0A150GJ36"/>
<feature type="region of interest" description="Disordered" evidence="9">
    <location>
        <begin position="506"/>
        <end position="527"/>
    </location>
</feature>
<feature type="region of interest" description="Disordered" evidence="9">
    <location>
        <begin position="553"/>
        <end position="591"/>
    </location>
</feature>